<evidence type="ECO:0000313" key="3">
    <source>
        <dbReference type="EMBL" id="XBH02617.1"/>
    </source>
</evidence>
<feature type="transmembrane region" description="Helical" evidence="2">
    <location>
        <begin position="55"/>
        <end position="75"/>
    </location>
</feature>
<keyword evidence="2" id="KW-1133">Transmembrane helix</keyword>
<feature type="transmembrane region" description="Helical" evidence="2">
    <location>
        <begin position="196"/>
        <end position="220"/>
    </location>
</feature>
<reference evidence="3" key="1">
    <citation type="submission" date="2024-05" db="EMBL/GenBank/DDBJ databases">
        <title>Planctomycetes of the genus Singulisphaera possess chitinolytic capabilities.</title>
        <authorList>
            <person name="Ivanova A."/>
        </authorList>
    </citation>
    <scope>NUCLEOTIDE SEQUENCE</scope>
    <source>
        <strain evidence="3">Ch08T</strain>
    </source>
</reference>
<dbReference type="RefSeq" id="WP_406695358.1">
    <property type="nucleotide sequence ID" value="NZ_CP155447.1"/>
</dbReference>
<sequence>MDQEREQHRRTYQLCRLGFGMLSFALLVACATMILGLVGLFFRPGAILWIFRTRLWHWCDVPVVWGSLLGTYLLWGRWSDTGWQRRSGLLLLMCSCDAFLWFLEHGGELGLRLSEVGHEWLRMEIGQALGWAQFALIASLSCDLMAHLGVEQAPEAGKSTRSLAATGAVVWFFYFLEQTNWQAWPLRQRQLDSLESLLLFLGFNMISTITLIQVTALSVATTRQAGRMVAEMDHEDQENDLFRAPSETDFDLLSVQHAEPSSGREGSDYRGNNNDF</sequence>
<keyword evidence="2" id="KW-0812">Transmembrane</keyword>
<evidence type="ECO:0000256" key="1">
    <source>
        <dbReference type="SAM" id="MobiDB-lite"/>
    </source>
</evidence>
<proteinExistence type="predicted"/>
<accession>A0AAU7CAX4</accession>
<gene>
    <name evidence="3" type="ORF">V5E97_30475</name>
</gene>
<feature type="region of interest" description="Disordered" evidence="1">
    <location>
        <begin position="256"/>
        <end position="276"/>
    </location>
</feature>
<keyword evidence="2" id="KW-0472">Membrane</keyword>
<organism evidence="3">
    <name type="scientific">Singulisphaera sp. Ch08</name>
    <dbReference type="NCBI Taxonomy" id="3120278"/>
    <lineage>
        <taxon>Bacteria</taxon>
        <taxon>Pseudomonadati</taxon>
        <taxon>Planctomycetota</taxon>
        <taxon>Planctomycetia</taxon>
        <taxon>Isosphaerales</taxon>
        <taxon>Isosphaeraceae</taxon>
        <taxon>Singulisphaera</taxon>
    </lineage>
</organism>
<feature type="transmembrane region" description="Helical" evidence="2">
    <location>
        <begin position="21"/>
        <end position="43"/>
    </location>
</feature>
<dbReference type="PROSITE" id="PS51257">
    <property type="entry name" value="PROKAR_LIPOPROTEIN"/>
    <property type="match status" value="1"/>
</dbReference>
<protein>
    <submittedName>
        <fullName evidence="3">Uncharacterized protein</fullName>
    </submittedName>
</protein>
<dbReference type="EMBL" id="CP155447">
    <property type="protein sequence ID" value="XBH02617.1"/>
    <property type="molecule type" value="Genomic_DNA"/>
</dbReference>
<evidence type="ECO:0000256" key="2">
    <source>
        <dbReference type="SAM" id="Phobius"/>
    </source>
</evidence>
<name>A0AAU7CAX4_9BACT</name>
<dbReference type="AlphaFoldDB" id="A0AAU7CAX4"/>